<dbReference type="InterPro" id="IPR029021">
    <property type="entry name" value="Prot-tyrosine_phosphatase-like"/>
</dbReference>
<reference evidence="2 3" key="1">
    <citation type="submission" date="2020-08" db="EMBL/GenBank/DDBJ databases">
        <title>Clostridia isolated from Swiss meat.</title>
        <authorList>
            <person name="Wambui J."/>
            <person name="Stevens M.J.A."/>
            <person name="Stephan R."/>
        </authorList>
    </citation>
    <scope>NUCLEOTIDE SEQUENCE [LARGE SCALE GENOMIC DNA]</scope>
    <source>
        <strain evidence="2 3">CM001</strain>
    </source>
</reference>
<feature type="domain" description="Tyrosine specific protein phosphatases" evidence="1">
    <location>
        <begin position="195"/>
        <end position="260"/>
    </location>
</feature>
<organism evidence="2 3">
    <name type="scientific">Clostridium gasigenes</name>
    <dbReference type="NCBI Taxonomy" id="94869"/>
    <lineage>
        <taxon>Bacteria</taxon>
        <taxon>Bacillati</taxon>
        <taxon>Bacillota</taxon>
        <taxon>Clostridia</taxon>
        <taxon>Eubacteriales</taxon>
        <taxon>Clostridiaceae</taxon>
        <taxon>Clostridium</taxon>
    </lineage>
</organism>
<dbReference type="PROSITE" id="PS50056">
    <property type="entry name" value="TYR_PHOSPHATASE_2"/>
    <property type="match status" value="1"/>
</dbReference>
<dbReference type="RefSeq" id="WP_185163893.1">
    <property type="nucleotide sequence ID" value="NZ_JACKWY010000003.1"/>
</dbReference>
<name>A0A7X0SAV9_9CLOT</name>
<comment type="caution">
    <text evidence="2">The sequence shown here is derived from an EMBL/GenBank/DDBJ whole genome shotgun (WGS) entry which is preliminary data.</text>
</comment>
<accession>A0A7X0SAV9</accession>
<dbReference type="AlphaFoldDB" id="A0A7X0SAV9"/>
<dbReference type="EMBL" id="JACKWY010000003">
    <property type="protein sequence ID" value="MBB6714246.1"/>
    <property type="molecule type" value="Genomic_DNA"/>
</dbReference>
<sequence>MKNNKKNFLSILLSIVLFLSVTINVDASINYLKSNTLYNDPLSNTTMIIRDNNSITPLPNRFRNLTDLNISGSAEFAPFQLKNLIEALNNKDLYIVDLRQESHGYINTLPISFYNKETLLNKGFTTTQTLEGEKKDLASIQPGSEVNIYNKKGNLLETLKVAKVFSEETLVKENNINYKRFAVRDGGIPTIEVTDEFVEFVKNKPPTAHLHFHCLEGEGRTTTFMSLYQMMNNKDKIPLDTILKQQLAEGGIVLTDNKERFTFLQSFYKYTLENMGSNFNTSYSTWIKSN</sequence>
<evidence type="ECO:0000313" key="2">
    <source>
        <dbReference type="EMBL" id="MBB6714246.1"/>
    </source>
</evidence>
<gene>
    <name evidence="2" type="ORF">H7E68_05820</name>
</gene>
<dbReference type="InterPro" id="IPR000387">
    <property type="entry name" value="Tyr_Pase_dom"/>
</dbReference>
<dbReference type="PROSITE" id="PS00383">
    <property type="entry name" value="TYR_PHOSPHATASE_1"/>
    <property type="match status" value="1"/>
</dbReference>
<dbReference type="SUPFAM" id="SSF52799">
    <property type="entry name" value="(Phosphotyrosine protein) phosphatases II"/>
    <property type="match status" value="1"/>
</dbReference>
<dbReference type="InterPro" id="IPR016130">
    <property type="entry name" value="Tyr_Pase_AS"/>
</dbReference>
<protein>
    <submittedName>
        <fullName evidence="2">Phosphatase</fullName>
    </submittedName>
</protein>
<dbReference type="Pfam" id="PF14566">
    <property type="entry name" value="PTPlike_phytase"/>
    <property type="match status" value="1"/>
</dbReference>
<dbReference type="Proteomes" id="UP000585258">
    <property type="component" value="Unassembled WGS sequence"/>
</dbReference>
<evidence type="ECO:0000313" key="3">
    <source>
        <dbReference type="Proteomes" id="UP000585258"/>
    </source>
</evidence>
<dbReference type="SMART" id="SM01301">
    <property type="entry name" value="PTPlike_phytase"/>
    <property type="match status" value="1"/>
</dbReference>
<dbReference type="Gene3D" id="3.30.70.1690">
    <property type="match status" value="1"/>
</dbReference>
<dbReference type="Gene3D" id="3.90.190.10">
    <property type="entry name" value="Protein tyrosine phosphatase superfamily"/>
    <property type="match status" value="1"/>
</dbReference>
<proteinExistence type="predicted"/>
<evidence type="ECO:0000259" key="1">
    <source>
        <dbReference type="PROSITE" id="PS50056"/>
    </source>
</evidence>